<comment type="caution">
    <text evidence="6">The sequence shown here is derived from an EMBL/GenBank/DDBJ whole genome shotgun (WGS) entry which is preliminary data.</text>
</comment>
<evidence type="ECO:0000256" key="4">
    <source>
        <dbReference type="ARBA" id="ARBA00023136"/>
    </source>
</evidence>
<keyword evidence="3 5" id="KW-1133">Transmembrane helix</keyword>
<evidence type="ECO:0000313" key="7">
    <source>
        <dbReference type="Proteomes" id="UP001187682"/>
    </source>
</evidence>
<evidence type="ECO:0000256" key="5">
    <source>
        <dbReference type="SAM" id="Phobius"/>
    </source>
</evidence>
<dbReference type="GO" id="GO:0005886">
    <property type="term" value="C:plasma membrane"/>
    <property type="evidence" value="ECO:0007669"/>
    <property type="project" value="TreeGrafter"/>
</dbReference>
<dbReference type="InterPro" id="IPR003689">
    <property type="entry name" value="ZIP"/>
</dbReference>
<organism evidence="6 7">
    <name type="scientific">Cephalotrichum gorgonifer</name>
    <dbReference type="NCBI Taxonomy" id="2041049"/>
    <lineage>
        <taxon>Eukaryota</taxon>
        <taxon>Fungi</taxon>
        <taxon>Dikarya</taxon>
        <taxon>Ascomycota</taxon>
        <taxon>Pezizomycotina</taxon>
        <taxon>Sordariomycetes</taxon>
        <taxon>Hypocreomycetidae</taxon>
        <taxon>Microascales</taxon>
        <taxon>Microascaceae</taxon>
        <taxon>Cephalotrichum</taxon>
    </lineage>
</organism>
<feature type="transmembrane region" description="Helical" evidence="5">
    <location>
        <begin position="200"/>
        <end position="221"/>
    </location>
</feature>
<keyword evidence="4 5" id="KW-0472">Membrane</keyword>
<reference evidence="6" key="1">
    <citation type="submission" date="2018-03" db="EMBL/GenBank/DDBJ databases">
        <authorList>
            <person name="Guldener U."/>
        </authorList>
    </citation>
    <scope>NUCLEOTIDE SEQUENCE</scope>
</reference>
<protein>
    <submittedName>
        <fullName evidence="6">Related to plasma membrane zinc ion transporter</fullName>
    </submittedName>
</protein>
<dbReference type="GO" id="GO:0005385">
    <property type="term" value="F:zinc ion transmembrane transporter activity"/>
    <property type="evidence" value="ECO:0007669"/>
    <property type="project" value="TreeGrafter"/>
</dbReference>
<sequence length="535" mass="57487">MNRPSRTEDDLVHPTWNQNPPFLAPDLTTCEDMNGMANARALRGATRGSSAAFGLLSERAQLFSDNDVDTDGYKCLPVEIVPLRERLHHLICQLVRSKAWTWTWWAVSVLVTSAVLSSLGLAPHGRGESTDHATPPRPSPPPLAIYRRSDACESGGVGGEAYDVPLHVGALVIIMSVSTLACMFPMLAKRFPVLRIPRTFFFIVRHFGTGVLIATAFIHLLPTAFISLGNPCLSTFWTNDYPAMPGAIALAGVFFVVVIEMVFSPARQFAHCRPGASALRSSSRMVVSESEGEGEAGNRSRVSLDDIQVGTPDERRSVEMSTLNVDQLSPGAPFTPGDAAGVGAKGVGDTALPRGGDVEVLTHGHVLTPEQKMKKEVLQCVLLEIGILFHSVFIGMALSVAVGNQFVVLLIAIAFHQTFEGMALGSRIADIDWTSHPQRPWFMALAYGLTTPIGQAIGLATHSLYNPDSAFGLVLVGTMNAISSGLLVYASLVELLAVDFLSDESWETLRGKRRVVACLIVLAGAFSMGLVGAWA</sequence>
<accession>A0AAE8SY29</accession>
<evidence type="ECO:0000256" key="3">
    <source>
        <dbReference type="ARBA" id="ARBA00022989"/>
    </source>
</evidence>
<dbReference type="AlphaFoldDB" id="A0AAE8SY29"/>
<dbReference type="EMBL" id="ONZQ02000013">
    <property type="protein sequence ID" value="SPO05461.1"/>
    <property type="molecule type" value="Genomic_DNA"/>
</dbReference>
<gene>
    <name evidence="6" type="ORF">DNG_08148</name>
</gene>
<keyword evidence="7" id="KW-1185">Reference proteome</keyword>
<dbReference type="Proteomes" id="UP001187682">
    <property type="component" value="Unassembled WGS sequence"/>
</dbReference>
<keyword evidence="2 5" id="KW-0812">Transmembrane</keyword>
<name>A0AAE8SY29_9PEZI</name>
<feature type="transmembrane region" description="Helical" evidence="5">
    <location>
        <begin position="441"/>
        <end position="461"/>
    </location>
</feature>
<feature type="transmembrane region" description="Helical" evidence="5">
    <location>
        <begin position="514"/>
        <end position="534"/>
    </location>
</feature>
<evidence type="ECO:0000256" key="2">
    <source>
        <dbReference type="ARBA" id="ARBA00022692"/>
    </source>
</evidence>
<feature type="transmembrane region" description="Helical" evidence="5">
    <location>
        <begin position="406"/>
        <end position="429"/>
    </location>
</feature>
<feature type="transmembrane region" description="Helical" evidence="5">
    <location>
        <begin position="166"/>
        <end position="188"/>
    </location>
</feature>
<feature type="transmembrane region" description="Helical" evidence="5">
    <location>
        <begin position="481"/>
        <end position="502"/>
    </location>
</feature>
<feature type="transmembrane region" description="Helical" evidence="5">
    <location>
        <begin position="102"/>
        <end position="122"/>
    </location>
</feature>
<proteinExistence type="predicted"/>
<dbReference type="PANTHER" id="PTHR11040">
    <property type="entry name" value="ZINC/IRON TRANSPORTER"/>
    <property type="match status" value="1"/>
</dbReference>
<evidence type="ECO:0000256" key="1">
    <source>
        <dbReference type="ARBA" id="ARBA00004141"/>
    </source>
</evidence>
<feature type="transmembrane region" description="Helical" evidence="5">
    <location>
        <begin position="241"/>
        <end position="263"/>
    </location>
</feature>
<evidence type="ECO:0000313" key="6">
    <source>
        <dbReference type="EMBL" id="SPO05461.1"/>
    </source>
</evidence>
<dbReference type="PANTHER" id="PTHR11040:SF55">
    <property type="entry name" value="MEMBRANE ZINC ION TRANSPORTER, PUTATIVE (AFU_ORTHOLOGUE AFUA_6G00470)-RELATED"/>
    <property type="match status" value="1"/>
</dbReference>
<dbReference type="Pfam" id="PF02535">
    <property type="entry name" value="Zip"/>
    <property type="match status" value="1"/>
</dbReference>
<feature type="transmembrane region" description="Helical" evidence="5">
    <location>
        <begin position="381"/>
        <end position="400"/>
    </location>
</feature>
<comment type="subcellular location">
    <subcellularLocation>
        <location evidence="1">Membrane</location>
        <topology evidence="1">Multi-pass membrane protein</topology>
    </subcellularLocation>
</comment>